<dbReference type="GO" id="GO:0043171">
    <property type="term" value="P:peptide catabolic process"/>
    <property type="evidence" value="ECO:0007669"/>
    <property type="project" value="TreeGrafter"/>
</dbReference>
<comment type="caution">
    <text evidence="3">The sequence shown here is derived from an EMBL/GenBank/DDBJ whole genome shotgun (WGS) entry which is preliminary data.</text>
</comment>
<dbReference type="EMBL" id="MKHE01000009">
    <property type="protein sequence ID" value="OWK12063.1"/>
    <property type="molecule type" value="Genomic_DNA"/>
</dbReference>
<dbReference type="GO" id="GO:0005615">
    <property type="term" value="C:extracellular space"/>
    <property type="evidence" value="ECO:0007669"/>
    <property type="project" value="TreeGrafter"/>
</dbReference>
<evidence type="ECO:0000256" key="1">
    <source>
        <dbReference type="ARBA" id="ARBA00022438"/>
    </source>
</evidence>
<dbReference type="Gene3D" id="2.60.40.1730">
    <property type="entry name" value="tricorn interacting facor f3 domain"/>
    <property type="match status" value="1"/>
</dbReference>
<organism evidence="3 4">
    <name type="scientific">Cervus elaphus hippelaphus</name>
    <name type="common">European red deer</name>
    <dbReference type="NCBI Taxonomy" id="46360"/>
    <lineage>
        <taxon>Eukaryota</taxon>
        <taxon>Metazoa</taxon>
        <taxon>Chordata</taxon>
        <taxon>Craniata</taxon>
        <taxon>Vertebrata</taxon>
        <taxon>Euteleostomi</taxon>
        <taxon>Mammalia</taxon>
        <taxon>Eutheria</taxon>
        <taxon>Laurasiatheria</taxon>
        <taxon>Artiodactyla</taxon>
        <taxon>Ruminantia</taxon>
        <taxon>Pecora</taxon>
        <taxon>Cervidae</taxon>
        <taxon>Cervinae</taxon>
        <taxon>Cervus</taxon>
    </lineage>
</organism>
<dbReference type="GO" id="GO:0042277">
    <property type="term" value="F:peptide binding"/>
    <property type="evidence" value="ECO:0007669"/>
    <property type="project" value="TreeGrafter"/>
</dbReference>
<gene>
    <name evidence="3" type="ORF">Celaphus_00003889</name>
</gene>
<dbReference type="SUPFAM" id="SSF63737">
    <property type="entry name" value="Leukotriene A4 hydrolase N-terminal domain"/>
    <property type="match status" value="1"/>
</dbReference>
<feature type="domain" description="Aminopeptidase N-like N-terminal" evidence="2">
    <location>
        <begin position="15"/>
        <end position="89"/>
    </location>
</feature>
<dbReference type="PANTHER" id="PTHR11533:SF156">
    <property type="entry name" value="ENDOPLASMIC RETICULUM AMINOPEPTIDASE 1"/>
    <property type="match status" value="1"/>
</dbReference>
<accession>A0A212D1F1</accession>
<dbReference type="Proteomes" id="UP000242450">
    <property type="component" value="Chromosome 9"/>
</dbReference>
<dbReference type="OrthoDB" id="10031169at2759"/>
<keyword evidence="4" id="KW-1185">Reference proteome</keyword>
<sequence>IILQMRTNLPKDICEEERVLASTQFEPTAARMAFPCFDEPAFKASFLIKIRREPRHLAISNMPLVKSVTVAEGLLEDHFDVTMKMSTYLQDDISIHQMAICNQALTAFVIVDSLNGGNSILMSEQGTDIFKS</sequence>
<proteinExistence type="predicted"/>
<dbReference type="InterPro" id="IPR001930">
    <property type="entry name" value="Peptidase_M1"/>
</dbReference>
<dbReference type="GO" id="GO:0006508">
    <property type="term" value="P:proteolysis"/>
    <property type="evidence" value="ECO:0007669"/>
    <property type="project" value="InterPro"/>
</dbReference>
<feature type="non-terminal residue" evidence="3">
    <location>
        <position position="1"/>
    </location>
</feature>
<name>A0A212D1F1_CEREH</name>
<reference evidence="3 4" key="1">
    <citation type="journal article" date="2018" name="Mol. Genet. Genomics">
        <title>The red deer Cervus elaphus genome CerEla1.0: sequencing, annotating, genes, and chromosomes.</title>
        <authorList>
            <person name="Bana N.A."/>
            <person name="Nyiri A."/>
            <person name="Nagy J."/>
            <person name="Frank K."/>
            <person name="Nagy T."/>
            <person name="Steger V."/>
            <person name="Schiller M."/>
            <person name="Lakatos P."/>
            <person name="Sugar L."/>
            <person name="Horn P."/>
            <person name="Barta E."/>
            <person name="Orosz L."/>
        </authorList>
    </citation>
    <scope>NUCLEOTIDE SEQUENCE [LARGE SCALE GENOMIC DNA]</scope>
    <source>
        <strain evidence="3">Hungarian</strain>
    </source>
</reference>
<evidence type="ECO:0000259" key="2">
    <source>
        <dbReference type="Pfam" id="PF17900"/>
    </source>
</evidence>
<dbReference type="InterPro" id="IPR045357">
    <property type="entry name" value="Aminopeptidase_N-like_N"/>
</dbReference>
<keyword evidence="1" id="KW-0031">Aminopeptidase</keyword>
<dbReference type="PANTHER" id="PTHR11533">
    <property type="entry name" value="PROTEASE M1 ZINC METALLOPROTEASE"/>
    <property type="match status" value="1"/>
</dbReference>
<evidence type="ECO:0000313" key="3">
    <source>
        <dbReference type="EMBL" id="OWK12063.1"/>
    </source>
</evidence>
<dbReference type="InterPro" id="IPR042097">
    <property type="entry name" value="Aminopeptidase_N-like_N_sf"/>
</dbReference>
<dbReference type="GO" id="GO:0008270">
    <property type="term" value="F:zinc ion binding"/>
    <property type="evidence" value="ECO:0007669"/>
    <property type="project" value="TreeGrafter"/>
</dbReference>
<dbReference type="GO" id="GO:0070006">
    <property type="term" value="F:metalloaminopeptidase activity"/>
    <property type="evidence" value="ECO:0007669"/>
    <property type="project" value="TreeGrafter"/>
</dbReference>
<dbReference type="GO" id="GO:0016020">
    <property type="term" value="C:membrane"/>
    <property type="evidence" value="ECO:0007669"/>
    <property type="project" value="TreeGrafter"/>
</dbReference>
<keyword evidence="1" id="KW-0378">Hydrolase</keyword>
<dbReference type="InterPro" id="IPR050344">
    <property type="entry name" value="Peptidase_M1_aminopeptidases"/>
</dbReference>
<protein>
    <submittedName>
        <fullName evidence="3">ERAP1</fullName>
    </submittedName>
</protein>
<dbReference type="AlphaFoldDB" id="A0A212D1F1"/>
<dbReference type="GO" id="GO:0005737">
    <property type="term" value="C:cytoplasm"/>
    <property type="evidence" value="ECO:0007669"/>
    <property type="project" value="TreeGrafter"/>
</dbReference>
<keyword evidence="1" id="KW-0645">Protease</keyword>
<evidence type="ECO:0000313" key="4">
    <source>
        <dbReference type="Proteomes" id="UP000242450"/>
    </source>
</evidence>
<dbReference type="Pfam" id="PF17900">
    <property type="entry name" value="Peptidase_M1_N"/>
    <property type="match status" value="1"/>
</dbReference>
<dbReference type="PRINTS" id="PR00756">
    <property type="entry name" value="ALADIPTASE"/>
</dbReference>